<dbReference type="AlphaFoldDB" id="A0AAP2RFV6"/>
<organism evidence="2 3">
    <name type="scientific">Methanooceanicella nereidis</name>
    <dbReference type="NCBI Taxonomy" id="2052831"/>
    <lineage>
        <taxon>Archaea</taxon>
        <taxon>Methanobacteriati</taxon>
        <taxon>Methanobacteriota</taxon>
        <taxon>Stenosarchaea group</taxon>
        <taxon>Methanomicrobia</taxon>
        <taxon>Methanocellales</taxon>
        <taxon>Methanocellaceae</taxon>
        <taxon>Methanooceanicella</taxon>
    </lineage>
</organism>
<sequence>MKIDLKLVAVSILVLSAIIIASVFLLPLSKGPGDYVVKPAGDIGISPEMTDAASVSYLDLPLWIKIAAIADGLLIVLGAIGLAPVIINRMQNVLANRNRQIIFNYVVSNPGCTPSEITSSRNMKNGTVKYHIQMLEQEGKIILQKMGKFTRIYRNSMGMDESEKVITSHLRNDTSRSMLQAILDEPGITNQKLSEKFGLDKSTVHWYIQKFIADNIVEAEQDGKFKKYFINTGSKEVLRKFIPLNYQCPGMMKE</sequence>
<dbReference type="RefSeq" id="WP_230743332.1">
    <property type="nucleotide sequence ID" value="NZ_PGCK01000018.1"/>
</dbReference>
<evidence type="ECO:0000313" key="2">
    <source>
        <dbReference type="EMBL" id="MCD1296332.1"/>
    </source>
</evidence>
<feature type="transmembrane region" description="Helical" evidence="1">
    <location>
        <begin position="7"/>
        <end position="28"/>
    </location>
</feature>
<keyword evidence="3" id="KW-1185">Reference proteome</keyword>
<name>A0AAP2RFV6_9EURY</name>
<accession>A0AAP2RFV6</accession>
<dbReference type="Pfam" id="PF13412">
    <property type="entry name" value="HTH_24"/>
    <property type="match status" value="2"/>
</dbReference>
<dbReference type="EMBL" id="PGCK01000018">
    <property type="protein sequence ID" value="MCD1296332.1"/>
    <property type="molecule type" value="Genomic_DNA"/>
</dbReference>
<dbReference type="PANTHER" id="PTHR36216">
    <property type="entry name" value="TRANSCRIPTIONAL REGULATOR, TRMB"/>
    <property type="match status" value="1"/>
</dbReference>
<dbReference type="CDD" id="cd00090">
    <property type="entry name" value="HTH_ARSR"/>
    <property type="match status" value="1"/>
</dbReference>
<keyword evidence="1" id="KW-0812">Transmembrane</keyword>
<dbReference type="InterPro" id="IPR011991">
    <property type="entry name" value="ArsR-like_HTH"/>
</dbReference>
<feature type="transmembrane region" description="Helical" evidence="1">
    <location>
        <begin position="62"/>
        <end position="87"/>
    </location>
</feature>
<comment type="caution">
    <text evidence="2">The sequence shown here is derived from an EMBL/GenBank/DDBJ whole genome shotgun (WGS) entry which is preliminary data.</text>
</comment>
<evidence type="ECO:0008006" key="4">
    <source>
        <dbReference type="Google" id="ProtNLM"/>
    </source>
</evidence>
<dbReference type="SUPFAM" id="SSF46785">
    <property type="entry name" value="Winged helix' DNA-binding domain"/>
    <property type="match status" value="2"/>
</dbReference>
<gene>
    <name evidence="2" type="ORF">CUJ83_15115</name>
</gene>
<reference evidence="2 3" key="1">
    <citation type="submission" date="2017-11" db="EMBL/GenBank/DDBJ databases">
        <title>Isolation and Characterization of Family Methanocellaceae Species from Potential Methane Hydrate Area Offshore Southwestern Taiwan.</title>
        <authorList>
            <person name="Zhang W.-L."/>
            <person name="Chen W.-C."/>
            <person name="Lai M.-C."/>
            <person name="Chen S.-C."/>
        </authorList>
    </citation>
    <scope>NUCLEOTIDE SEQUENCE [LARGE SCALE GENOMIC DNA]</scope>
    <source>
        <strain evidence="2 3">CWC-04</strain>
    </source>
</reference>
<keyword evidence="1" id="KW-0472">Membrane</keyword>
<dbReference type="Gene3D" id="1.10.10.10">
    <property type="entry name" value="Winged helix-like DNA-binding domain superfamily/Winged helix DNA-binding domain"/>
    <property type="match status" value="2"/>
</dbReference>
<evidence type="ECO:0000313" key="3">
    <source>
        <dbReference type="Proteomes" id="UP001320159"/>
    </source>
</evidence>
<keyword evidence="1" id="KW-1133">Transmembrane helix</keyword>
<protein>
    <recommendedName>
        <fullName evidence="4">Winged helix-turn-helix DNA-binding</fullName>
    </recommendedName>
</protein>
<dbReference type="Proteomes" id="UP001320159">
    <property type="component" value="Unassembled WGS sequence"/>
</dbReference>
<evidence type="ECO:0000256" key="1">
    <source>
        <dbReference type="SAM" id="Phobius"/>
    </source>
</evidence>
<proteinExistence type="predicted"/>
<dbReference type="InterPro" id="IPR036388">
    <property type="entry name" value="WH-like_DNA-bd_sf"/>
</dbReference>
<dbReference type="PANTHER" id="PTHR36216:SF1">
    <property type="entry name" value="HTH ARSR-TYPE DOMAIN-CONTAINING PROTEIN"/>
    <property type="match status" value="1"/>
</dbReference>
<dbReference type="InterPro" id="IPR036390">
    <property type="entry name" value="WH_DNA-bd_sf"/>
</dbReference>